<dbReference type="EMBL" id="GU474841">
    <property type="protein sequence ID" value="ADI16578.1"/>
    <property type="molecule type" value="Genomic_DNA"/>
</dbReference>
<protein>
    <submittedName>
        <fullName evidence="1">Uncharacterized protein</fullName>
    </submittedName>
</protein>
<dbReference type="AntiFam" id="ANF00013">
    <property type="entry name" value="tRNA translation"/>
</dbReference>
<reference evidence="1" key="1">
    <citation type="journal article" date="2011" name="Environ. Microbiol.">
        <title>Time-series analyses of Monterey Bay coastal microbial picoplankton using a 'genome proxy' microarray.</title>
        <authorList>
            <person name="Rich V.I."/>
            <person name="Pham V.D."/>
            <person name="Eppley J."/>
            <person name="Shi Y."/>
            <person name="DeLong E.F."/>
        </authorList>
    </citation>
    <scope>NUCLEOTIDE SEQUENCE</scope>
</reference>
<name>E0XQ87_9GAMM</name>
<sequence length="97" mass="10891">MSFDRFVKVHWKYGGLGALTRQRGRSSAGRAPALHAGGQEFDPPRLHHFKTNTVICTHCFALSSESNLGYTLHNSERTFDVLSPSRLQHLRCVLKLA</sequence>
<evidence type="ECO:0000313" key="1">
    <source>
        <dbReference type="EMBL" id="ADI16578.1"/>
    </source>
</evidence>
<proteinExistence type="predicted"/>
<organism evidence="1">
    <name type="scientific">uncultured gamma proteobacterium HF0010_01E20</name>
    <dbReference type="NCBI Taxonomy" id="710977"/>
    <lineage>
        <taxon>Bacteria</taxon>
        <taxon>Pseudomonadati</taxon>
        <taxon>Pseudomonadota</taxon>
        <taxon>Gammaproteobacteria</taxon>
        <taxon>environmental samples</taxon>
    </lineage>
</organism>
<dbReference type="AlphaFoldDB" id="E0XQ87"/>
<accession>E0XQ87</accession>